<evidence type="ECO:0000313" key="2">
    <source>
        <dbReference type="Proteomes" id="UP000007886"/>
    </source>
</evidence>
<name>A0AAI8MFI4_9BRAD</name>
<proteinExistence type="predicted"/>
<dbReference type="EMBL" id="AP012279">
    <property type="protein sequence ID" value="BAL77112.1"/>
    <property type="molecule type" value="Genomic_DNA"/>
</dbReference>
<sequence>MTGINQPECSTSAMTVAVAYILLEDARLPNERALIETLRVRHPGLRWDSFPAAASNDIDGPMFIRVDDHLMTILLMPAPMPYDQQMWQRASWVWPEAFHAAGRHRAHLVVSTMGSAENIAETKALGFAENARLTTAVVGAVLEALPGCLGVVWGGQVAHSPEEWLRQSPRAFDPFPNHPYSLWMEIVHYLSGKTIGAYTTGLSAFIGLEIEFEVDGLDQRGVTVRVADASSYLIANGLDKHLKSGTVYTDDDENVGRVAVLHRSSRFGIGPVVSFFSLHDRAGRLKTYPIIPATISRHHPLLVMLSKVGLFDPTKDENQIELRPDHYVSEVRLDSLDNGLTGELSKILATDGYAEADTNARRALASGDTASARSFLLPWAEKVGRLQLAVQVALSLCDAFMFMPAPPRSP</sequence>
<dbReference type="KEGG" id="brs:S23_39170"/>
<keyword evidence="2" id="KW-1185">Reference proteome</keyword>
<organism evidence="1 2">
    <name type="scientific">Bradyrhizobium cosmicum</name>
    <dbReference type="NCBI Taxonomy" id="1404864"/>
    <lineage>
        <taxon>Bacteria</taxon>
        <taxon>Pseudomonadati</taxon>
        <taxon>Pseudomonadota</taxon>
        <taxon>Alphaproteobacteria</taxon>
        <taxon>Hyphomicrobiales</taxon>
        <taxon>Nitrobacteraceae</taxon>
        <taxon>Bradyrhizobium</taxon>
    </lineage>
</organism>
<dbReference type="Proteomes" id="UP000007886">
    <property type="component" value="Chromosome"/>
</dbReference>
<reference evidence="1 2" key="1">
    <citation type="journal article" date="2012" name="Microbes Environ.">
        <title>Complete genome sequence of Bradyrhizobium sp. S23321: insights into symbiosis evolution in soil oligotrophs.</title>
        <authorList>
            <person name="Okubo T."/>
            <person name="Tsukui T."/>
            <person name="Maita H."/>
            <person name="Okamoto S."/>
            <person name="Oshima K."/>
            <person name="Fujisawa T."/>
            <person name="Saito A."/>
            <person name="Futamata H."/>
            <person name="Hattori R."/>
            <person name="Shimomura Y."/>
            <person name="Haruta S."/>
            <person name="Morimoto S."/>
            <person name="Wang Y."/>
            <person name="Sakai Y."/>
            <person name="Hattori M."/>
            <person name="Aizawa S."/>
            <person name="Nagashima K.V.P."/>
            <person name="Masuda S."/>
            <person name="Hattori T."/>
            <person name="Yamashita A."/>
            <person name="Bao Z."/>
            <person name="Hayatsu M."/>
            <person name="Kajiya-Kanegae H."/>
            <person name="Yoshinaga I."/>
            <person name="Sakamoto K."/>
            <person name="Toyota K."/>
            <person name="Nakao M."/>
            <person name="Kohara M."/>
            <person name="Anda M."/>
            <person name="Niwa R."/>
            <person name="Jung-Hwan P."/>
            <person name="Sameshima-Saito R."/>
            <person name="Tokuda S."/>
            <person name="Yamamoto S."/>
            <person name="Yamamoto S."/>
            <person name="Yokoyama T."/>
            <person name="Akutsu T."/>
            <person name="Nakamura Y."/>
            <person name="Nakahira-Yanaka Y."/>
            <person name="Takada Hoshino Y."/>
            <person name="Hirakawa H."/>
            <person name="Mitsui H."/>
            <person name="Terasawa K."/>
            <person name="Itakura M."/>
            <person name="Sato S."/>
            <person name="Ikeda-Ohtsubo W."/>
            <person name="Sakakura N."/>
            <person name="Kaminuma E."/>
            <person name="Minamisawa K."/>
        </authorList>
    </citation>
    <scope>NUCLEOTIDE SEQUENCE [LARGE SCALE GENOMIC DNA]</scope>
    <source>
        <strain evidence="1 2">S23321</strain>
    </source>
</reference>
<accession>A0AAI8MFI4</accession>
<dbReference type="RefSeq" id="WP_015686399.1">
    <property type="nucleotide sequence ID" value="NC_017082.1"/>
</dbReference>
<evidence type="ECO:0000313" key="1">
    <source>
        <dbReference type="EMBL" id="BAL77112.1"/>
    </source>
</evidence>
<protein>
    <submittedName>
        <fullName evidence="1">Uncharacterized protein</fullName>
    </submittedName>
</protein>
<gene>
    <name evidence="1" type="ORF">S23_39170</name>
</gene>
<dbReference type="AlphaFoldDB" id="A0AAI8MFI4"/>